<dbReference type="EMBL" id="OX459945">
    <property type="protein sequence ID" value="CAI9179192.1"/>
    <property type="molecule type" value="Genomic_DNA"/>
</dbReference>
<protein>
    <submittedName>
        <fullName evidence="1">Uncharacterized protein</fullName>
    </submittedName>
</protein>
<sequence>MFINRSAERRSCLQPLQRIIEKFTADVVEVCMNSQLSIKCLQERLSRFGPSDQPPEISLQTHRVTATQKQNLRLLTGKMSGIKDISAERGPEIAAIPTILGLQTYERGHYVPSNPHQVIQSIPVFQLQLPAPSFSLLWEDQMCGPLSHIGPLTPIQNQGLLALCMVPALWDLEPHSRSSWKCSLLSTASLSALSAKAPKPMVSIEDRQAGSSLSSLTRL</sequence>
<evidence type="ECO:0000313" key="2">
    <source>
        <dbReference type="Proteomes" id="UP001176941"/>
    </source>
</evidence>
<accession>A0ABN8ZYY3</accession>
<name>A0ABN8ZYY3_RANTA</name>
<evidence type="ECO:0000313" key="1">
    <source>
        <dbReference type="EMBL" id="CAI9179192.1"/>
    </source>
</evidence>
<reference evidence="1" key="1">
    <citation type="submission" date="2023-04" db="EMBL/GenBank/DDBJ databases">
        <authorList>
            <consortium name="ELIXIR-Norway"/>
        </authorList>
    </citation>
    <scope>NUCLEOTIDE SEQUENCE [LARGE SCALE GENOMIC DNA]</scope>
</reference>
<organism evidence="1 2">
    <name type="scientific">Rangifer tarandus platyrhynchus</name>
    <name type="common">Svalbard reindeer</name>
    <dbReference type="NCBI Taxonomy" id="3082113"/>
    <lineage>
        <taxon>Eukaryota</taxon>
        <taxon>Metazoa</taxon>
        <taxon>Chordata</taxon>
        <taxon>Craniata</taxon>
        <taxon>Vertebrata</taxon>
        <taxon>Euteleostomi</taxon>
        <taxon>Mammalia</taxon>
        <taxon>Eutheria</taxon>
        <taxon>Laurasiatheria</taxon>
        <taxon>Artiodactyla</taxon>
        <taxon>Ruminantia</taxon>
        <taxon>Pecora</taxon>
        <taxon>Cervidae</taxon>
        <taxon>Odocoileinae</taxon>
        <taxon>Rangifer</taxon>
    </lineage>
</organism>
<keyword evidence="2" id="KW-1185">Reference proteome</keyword>
<proteinExistence type="predicted"/>
<dbReference type="Proteomes" id="UP001176941">
    <property type="component" value="Chromosome 9"/>
</dbReference>
<gene>
    <name evidence="1" type="ORF">MRATA1EN1_LOCUS28154</name>
</gene>